<dbReference type="InterPro" id="IPR053924">
    <property type="entry name" value="RecX_HTH_2nd"/>
</dbReference>
<dbReference type="InterPro" id="IPR053925">
    <property type="entry name" value="RecX_HTH_3rd"/>
</dbReference>
<comment type="similarity">
    <text evidence="2 5">Belongs to the RecX family.</text>
</comment>
<reference evidence="7 8" key="1">
    <citation type="submission" date="2019-04" db="EMBL/GenBank/DDBJ databases">
        <title>Pedobacter sp. RP-3-15 sp. nov., isolated from Arctic soil.</title>
        <authorList>
            <person name="Dahal R.H."/>
            <person name="Kim D.-U."/>
        </authorList>
    </citation>
    <scope>NUCLEOTIDE SEQUENCE [LARGE SCALE GENOMIC DNA]</scope>
    <source>
        <strain evidence="7 8">RP-3-15</strain>
    </source>
</reference>
<keyword evidence="4 5" id="KW-0963">Cytoplasm</keyword>
<evidence type="ECO:0000259" key="6">
    <source>
        <dbReference type="PROSITE" id="PS50181"/>
    </source>
</evidence>
<dbReference type="Pfam" id="PF21982">
    <property type="entry name" value="RecX_HTH1"/>
    <property type="match status" value="1"/>
</dbReference>
<dbReference type="Gene3D" id="1.10.10.10">
    <property type="entry name" value="Winged helix-like DNA-binding domain superfamily/Winged helix DNA-binding domain"/>
    <property type="match status" value="3"/>
</dbReference>
<feature type="domain" description="F-box" evidence="6">
    <location>
        <begin position="89"/>
        <end position="136"/>
    </location>
</feature>
<evidence type="ECO:0000256" key="1">
    <source>
        <dbReference type="ARBA" id="ARBA00004496"/>
    </source>
</evidence>
<keyword evidence="8" id="KW-1185">Reference proteome</keyword>
<evidence type="ECO:0000313" key="8">
    <source>
        <dbReference type="Proteomes" id="UP000307244"/>
    </source>
</evidence>
<dbReference type="GO" id="GO:0006282">
    <property type="term" value="P:regulation of DNA repair"/>
    <property type="evidence" value="ECO:0007669"/>
    <property type="project" value="UniProtKB-UniRule"/>
</dbReference>
<dbReference type="PANTHER" id="PTHR33602">
    <property type="entry name" value="REGULATORY PROTEIN RECX FAMILY PROTEIN"/>
    <property type="match status" value="1"/>
</dbReference>
<dbReference type="AlphaFoldDB" id="A0A4V5NZ03"/>
<comment type="function">
    <text evidence="5">Modulates RecA activity.</text>
</comment>
<protein>
    <recommendedName>
        <fullName evidence="3 5">Regulatory protein RecX</fullName>
    </recommendedName>
</protein>
<evidence type="ECO:0000256" key="4">
    <source>
        <dbReference type="ARBA" id="ARBA00022490"/>
    </source>
</evidence>
<accession>A0A4V5NZ03</accession>
<dbReference type="GO" id="GO:0005737">
    <property type="term" value="C:cytoplasm"/>
    <property type="evidence" value="ECO:0007669"/>
    <property type="project" value="UniProtKB-SubCell"/>
</dbReference>
<organism evidence="7 8">
    <name type="scientific">Pedobacter frigoris</name>
    <dbReference type="NCBI Taxonomy" id="2571272"/>
    <lineage>
        <taxon>Bacteria</taxon>
        <taxon>Pseudomonadati</taxon>
        <taxon>Bacteroidota</taxon>
        <taxon>Sphingobacteriia</taxon>
        <taxon>Sphingobacteriales</taxon>
        <taxon>Sphingobacteriaceae</taxon>
        <taxon>Pedobacter</taxon>
    </lineage>
</organism>
<dbReference type="InterPro" id="IPR036388">
    <property type="entry name" value="WH-like_DNA-bd_sf"/>
</dbReference>
<dbReference type="Proteomes" id="UP000307244">
    <property type="component" value="Unassembled WGS sequence"/>
</dbReference>
<dbReference type="InterPro" id="IPR001810">
    <property type="entry name" value="F-box_dom"/>
</dbReference>
<dbReference type="EMBL" id="SWBQ01000003">
    <property type="protein sequence ID" value="TKC06283.1"/>
    <property type="molecule type" value="Genomic_DNA"/>
</dbReference>
<dbReference type="HAMAP" id="MF_01114">
    <property type="entry name" value="RecX"/>
    <property type="match status" value="1"/>
</dbReference>
<sequence length="163" mass="19167">MFESSKKVVVKLDKKAALAKAEHYCAYQERSQQEVRDKLYEWGLWSNDVEETISELIQTNFLNEERFAMAYVSGKFNIKGWGKIKIKQGLKLKKVPDKMIVNVLKTINYDDYLRTILTCAEKKLKTISEKEAYKRKYKLVNYLLTRGFENDLILEVLKNNNLT</sequence>
<name>A0A4V5NZ03_9SPHI</name>
<dbReference type="OrthoDB" id="1523826at2"/>
<comment type="caution">
    <text evidence="7">The sequence shown here is derived from an EMBL/GenBank/DDBJ whole genome shotgun (WGS) entry which is preliminary data.</text>
</comment>
<dbReference type="RefSeq" id="WP_136836541.1">
    <property type="nucleotide sequence ID" value="NZ_SWBQ01000003.1"/>
</dbReference>
<dbReference type="Pfam" id="PF02631">
    <property type="entry name" value="RecX_HTH2"/>
    <property type="match status" value="1"/>
</dbReference>
<dbReference type="Pfam" id="PF21981">
    <property type="entry name" value="RecX_HTH3"/>
    <property type="match status" value="1"/>
</dbReference>
<evidence type="ECO:0000256" key="2">
    <source>
        <dbReference type="ARBA" id="ARBA00009695"/>
    </source>
</evidence>
<proteinExistence type="inferred from homology"/>
<evidence type="ECO:0000256" key="3">
    <source>
        <dbReference type="ARBA" id="ARBA00018111"/>
    </source>
</evidence>
<evidence type="ECO:0000256" key="5">
    <source>
        <dbReference type="HAMAP-Rule" id="MF_01114"/>
    </source>
</evidence>
<dbReference type="PROSITE" id="PS50181">
    <property type="entry name" value="FBOX"/>
    <property type="match status" value="1"/>
</dbReference>
<dbReference type="PANTHER" id="PTHR33602:SF1">
    <property type="entry name" value="REGULATORY PROTEIN RECX FAMILY PROTEIN"/>
    <property type="match status" value="1"/>
</dbReference>
<dbReference type="InterPro" id="IPR003783">
    <property type="entry name" value="Regulatory_RecX"/>
</dbReference>
<dbReference type="InterPro" id="IPR053926">
    <property type="entry name" value="RecX_HTH_1st"/>
</dbReference>
<evidence type="ECO:0000313" key="7">
    <source>
        <dbReference type="EMBL" id="TKC06283.1"/>
    </source>
</evidence>
<comment type="subcellular location">
    <subcellularLocation>
        <location evidence="1 5">Cytoplasm</location>
    </subcellularLocation>
</comment>
<gene>
    <name evidence="5" type="primary">recX</name>
    <name evidence="7" type="ORF">FA047_13280</name>
</gene>